<evidence type="ECO:0000259" key="3">
    <source>
        <dbReference type="PROSITE" id="PS50941"/>
    </source>
</evidence>
<comment type="caution">
    <text evidence="2">Lacks conserved residue(s) required for the propagation of feature annotation.</text>
</comment>
<dbReference type="Gene3D" id="3.30.60.10">
    <property type="entry name" value="Endochitinase-like"/>
    <property type="match status" value="1"/>
</dbReference>
<dbReference type="PROSITE" id="PS50941">
    <property type="entry name" value="CHIT_BIND_I_2"/>
    <property type="match status" value="1"/>
</dbReference>
<feature type="domain" description="Chitin-binding type-1" evidence="3">
    <location>
        <begin position="14"/>
        <end position="57"/>
    </location>
</feature>
<evidence type="ECO:0000256" key="2">
    <source>
        <dbReference type="PROSITE-ProRule" id="PRU00261"/>
    </source>
</evidence>
<dbReference type="InterPro" id="IPR001002">
    <property type="entry name" value="Chitin-bd_1"/>
</dbReference>
<name>A0A6A5YEJ4_9PLEO</name>
<proteinExistence type="predicted"/>
<dbReference type="Proteomes" id="UP000799770">
    <property type="component" value="Unassembled WGS sequence"/>
</dbReference>
<reference evidence="4" key="1">
    <citation type="journal article" date="2020" name="Stud. Mycol.">
        <title>101 Dothideomycetes genomes: a test case for predicting lifestyles and emergence of pathogens.</title>
        <authorList>
            <person name="Haridas S."/>
            <person name="Albert R."/>
            <person name="Binder M."/>
            <person name="Bloem J."/>
            <person name="Labutti K."/>
            <person name="Salamov A."/>
            <person name="Andreopoulos B."/>
            <person name="Baker S."/>
            <person name="Barry K."/>
            <person name="Bills G."/>
            <person name="Bluhm B."/>
            <person name="Cannon C."/>
            <person name="Castanera R."/>
            <person name="Culley D."/>
            <person name="Daum C."/>
            <person name="Ezra D."/>
            <person name="Gonzalez J."/>
            <person name="Henrissat B."/>
            <person name="Kuo A."/>
            <person name="Liang C."/>
            <person name="Lipzen A."/>
            <person name="Lutzoni F."/>
            <person name="Magnuson J."/>
            <person name="Mondo S."/>
            <person name="Nolan M."/>
            <person name="Ohm R."/>
            <person name="Pangilinan J."/>
            <person name="Park H.-J."/>
            <person name="Ramirez L."/>
            <person name="Alfaro M."/>
            <person name="Sun H."/>
            <person name="Tritt A."/>
            <person name="Yoshinaga Y."/>
            <person name="Zwiers L.-H."/>
            <person name="Turgeon B."/>
            <person name="Goodwin S."/>
            <person name="Spatafora J."/>
            <person name="Crous P."/>
            <person name="Grigoriev I."/>
        </authorList>
    </citation>
    <scope>NUCLEOTIDE SEQUENCE</scope>
    <source>
        <strain evidence="4">CBS 627.86</strain>
    </source>
</reference>
<evidence type="ECO:0000256" key="1">
    <source>
        <dbReference type="ARBA" id="ARBA00022669"/>
    </source>
</evidence>
<dbReference type="SUPFAM" id="SSF57016">
    <property type="entry name" value="Plant lectins/antimicrobial peptides"/>
    <property type="match status" value="1"/>
</dbReference>
<organism evidence="4 5">
    <name type="scientific">Lophiotrema nucula</name>
    <dbReference type="NCBI Taxonomy" id="690887"/>
    <lineage>
        <taxon>Eukaryota</taxon>
        <taxon>Fungi</taxon>
        <taxon>Dikarya</taxon>
        <taxon>Ascomycota</taxon>
        <taxon>Pezizomycotina</taxon>
        <taxon>Dothideomycetes</taxon>
        <taxon>Pleosporomycetidae</taxon>
        <taxon>Pleosporales</taxon>
        <taxon>Lophiotremataceae</taxon>
        <taxon>Lophiotrema</taxon>
    </lineage>
</organism>
<feature type="non-terminal residue" evidence="4">
    <location>
        <position position="57"/>
    </location>
</feature>
<evidence type="ECO:0000313" key="4">
    <source>
        <dbReference type="EMBL" id="KAF2105313.1"/>
    </source>
</evidence>
<dbReference type="OrthoDB" id="1193027at2759"/>
<evidence type="ECO:0000313" key="5">
    <source>
        <dbReference type="Proteomes" id="UP000799770"/>
    </source>
</evidence>
<feature type="disulfide bond" evidence="2">
    <location>
        <begin position="32"/>
        <end position="46"/>
    </location>
</feature>
<dbReference type="GO" id="GO:0008061">
    <property type="term" value="F:chitin binding"/>
    <property type="evidence" value="ECO:0007669"/>
    <property type="project" value="UniProtKB-UniRule"/>
</dbReference>
<dbReference type="AlphaFoldDB" id="A0A6A5YEJ4"/>
<feature type="non-terminal residue" evidence="4">
    <location>
        <position position="1"/>
    </location>
</feature>
<keyword evidence="1 2" id="KW-0147">Chitin-binding</keyword>
<protein>
    <recommendedName>
        <fullName evidence="3">Chitin-binding type-1 domain-containing protein</fullName>
    </recommendedName>
</protein>
<dbReference type="EMBL" id="ML977384">
    <property type="protein sequence ID" value="KAF2105313.1"/>
    <property type="molecule type" value="Genomic_DNA"/>
</dbReference>
<dbReference type="InterPro" id="IPR036861">
    <property type="entry name" value="Endochitinase-like_sf"/>
</dbReference>
<accession>A0A6A5YEJ4</accession>
<dbReference type="Pfam" id="PF00187">
    <property type="entry name" value="Chitin_bind_1"/>
    <property type="match status" value="1"/>
</dbReference>
<gene>
    <name evidence="4" type="ORF">BDV96DRAFT_470833</name>
</gene>
<keyword evidence="2" id="KW-1015">Disulfide bond</keyword>
<sequence length="57" mass="5658">APSPTPIKKVSADGSYAGANGYTCLGSFSGSCCSQYGWCGLTTDHCGNGCNPAFGSC</sequence>
<keyword evidence="5" id="KW-1185">Reference proteome</keyword>